<gene>
    <name evidence="1" type="ORF">CU098_013781</name>
</gene>
<protein>
    <submittedName>
        <fullName evidence="1">Uncharacterized protein</fullName>
    </submittedName>
</protein>
<name>A0A367KVN2_RHIST</name>
<dbReference type="AlphaFoldDB" id="A0A367KVN2"/>
<keyword evidence="2" id="KW-1185">Reference proteome</keyword>
<evidence type="ECO:0000313" key="1">
    <source>
        <dbReference type="EMBL" id="RCI06269.1"/>
    </source>
</evidence>
<comment type="caution">
    <text evidence="1">The sequence shown here is derived from an EMBL/GenBank/DDBJ whole genome shotgun (WGS) entry which is preliminary data.</text>
</comment>
<sequence length="84" mass="9856">MDTSKFAQYSQFQVQKQFNWVMELTASRSIEIGVFQRIRFYCKSSHQGRSSNRMMTSIFSDPTNNTASEVGIEATKDWMNRKLF</sequence>
<dbReference type="OrthoDB" id="10312388at2759"/>
<proteinExistence type="predicted"/>
<reference evidence="1 2" key="1">
    <citation type="journal article" date="2018" name="G3 (Bethesda)">
        <title>Phylogenetic and Phylogenomic Definition of Rhizopus Species.</title>
        <authorList>
            <person name="Gryganskyi A.P."/>
            <person name="Golan J."/>
            <person name="Dolatabadi S."/>
            <person name="Mondo S."/>
            <person name="Robb S."/>
            <person name="Idnurm A."/>
            <person name="Muszewska A."/>
            <person name="Steczkiewicz K."/>
            <person name="Masonjones S."/>
            <person name="Liao H.L."/>
            <person name="Gajdeczka M.T."/>
            <person name="Anike F."/>
            <person name="Vuek A."/>
            <person name="Anishchenko I.M."/>
            <person name="Voigt K."/>
            <person name="de Hoog G.S."/>
            <person name="Smith M.E."/>
            <person name="Heitman J."/>
            <person name="Vilgalys R."/>
            <person name="Stajich J.E."/>
        </authorList>
    </citation>
    <scope>NUCLEOTIDE SEQUENCE [LARGE SCALE GENOMIC DNA]</scope>
    <source>
        <strain evidence="1 2">LSU 92-RS-03</strain>
    </source>
</reference>
<dbReference type="EMBL" id="PJQM01000191">
    <property type="protein sequence ID" value="RCI06269.1"/>
    <property type="molecule type" value="Genomic_DNA"/>
</dbReference>
<accession>A0A367KVN2</accession>
<feature type="non-terminal residue" evidence="1">
    <location>
        <position position="84"/>
    </location>
</feature>
<evidence type="ECO:0000313" key="2">
    <source>
        <dbReference type="Proteomes" id="UP000253551"/>
    </source>
</evidence>
<dbReference type="Proteomes" id="UP000253551">
    <property type="component" value="Unassembled WGS sequence"/>
</dbReference>
<organism evidence="1 2">
    <name type="scientific">Rhizopus stolonifer</name>
    <name type="common">Rhizopus nigricans</name>
    <dbReference type="NCBI Taxonomy" id="4846"/>
    <lineage>
        <taxon>Eukaryota</taxon>
        <taxon>Fungi</taxon>
        <taxon>Fungi incertae sedis</taxon>
        <taxon>Mucoromycota</taxon>
        <taxon>Mucoromycotina</taxon>
        <taxon>Mucoromycetes</taxon>
        <taxon>Mucorales</taxon>
        <taxon>Mucorineae</taxon>
        <taxon>Rhizopodaceae</taxon>
        <taxon>Rhizopus</taxon>
    </lineage>
</organism>